<keyword evidence="3 6" id="KW-0547">Nucleotide-binding</keyword>
<organism evidence="8 9">
    <name type="scientific">Kaustia mangrovi</name>
    <dbReference type="NCBI Taxonomy" id="2593653"/>
    <lineage>
        <taxon>Bacteria</taxon>
        <taxon>Pseudomonadati</taxon>
        <taxon>Pseudomonadota</taxon>
        <taxon>Alphaproteobacteria</taxon>
        <taxon>Hyphomicrobiales</taxon>
        <taxon>Parvibaculaceae</taxon>
        <taxon>Kaustia</taxon>
    </lineage>
</organism>
<feature type="domain" description="tRNA(Ile)-lysidine/2-thiocytidine synthase N-terminal" evidence="7">
    <location>
        <begin position="37"/>
        <end position="219"/>
    </location>
</feature>
<dbReference type="PANTHER" id="PTHR43033:SF1">
    <property type="entry name" value="TRNA(ILE)-LYSIDINE SYNTHASE-RELATED"/>
    <property type="match status" value="1"/>
</dbReference>
<protein>
    <recommendedName>
        <fullName evidence="6">tRNA(Ile)-lysidine synthase</fullName>
        <ecNumber evidence="6">6.3.4.19</ecNumber>
    </recommendedName>
    <alternativeName>
        <fullName evidence="6">tRNA(Ile)-2-lysyl-cytidine synthase</fullName>
    </alternativeName>
    <alternativeName>
        <fullName evidence="6">tRNA(Ile)-lysidine synthetase</fullName>
    </alternativeName>
</protein>
<feature type="binding site" evidence="6">
    <location>
        <begin position="42"/>
        <end position="47"/>
    </location>
    <ligand>
        <name>ATP</name>
        <dbReference type="ChEBI" id="CHEBI:30616"/>
    </ligand>
</feature>
<dbReference type="CDD" id="cd01992">
    <property type="entry name" value="TilS_N"/>
    <property type="match status" value="1"/>
</dbReference>
<evidence type="ECO:0000256" key="4">
    <source>
        <dbReference type="ARBA" id="ARBA00022840"/>
    </source>
</evidence>
<accession>A0A7S8HCU2</accession>
<dbReference type="GO" id="GO:0005524">
    <property type="term" value="F:ATP binding"/>
    <property type="evidence" value="ECO:0007669"/>
    <property type="project" value="UniProtKB-UniRule"/>
</dbReference>
<comment type="similarity">
    <text evidence="6">Belongs to the tRNA(Ile)-lysidine synthase family.</text>
</comment>
<keyword evidence="2 6" id="KW-0819">tRNA processing</keyword>
<dbReference type="Gene3D" id="3.40.50.620">
    <property type="entry name" value="HUPs"/>
    <property type="match status" value="1"/>
</dbReference>
<evidence type="ECO:0000313" key="8">
    <source>
        <dbReference type="EMBL" id="QPC43950.1"/>
    </source>
</evidence>
<dbReference type="AlphaFoldDB" id="A0A7S8HCU2"/>
<dbReference type="InterPro" id="IPR012795">
    <property type="entry name" value="tRNA_Ile_lys_synt_N"/>
</dbReference>
<dbReference type="InterPro" id="IPR011063">
    <property type="entry name" value="TilS/TtcA_N"/>
</dbReference>
<evidence type="ECO:0000256" key="3">
    <source>
        <dbReference type="ARBA" id="ARBA00022741"/>
    </source>
</evidence>
<keyword evidence="1 6" id="KW-0436">Ligase</keyword>
<keyword evidence="6" id="KW-0963">Cytoplasm</keyword>
<dbReference type="EC" id="6.3.4.19" evidence="6"/>
<reference evidence="8 9" key="1">
    <citation type="submission" date="2020-06" db="EMBL/GenBank/DDBJ databases">
        <title>Genome sequence of 2 isolates from Red Sea Mangroves.</title>
        <authorList>
            <person name="Sefrji F."/>
            <person name="Michoud G."/>
            <person name="Merlino G."/>
            <person name="Daffonchio D."/>
        </authorList>
    </citation>
    <scope>NUCLEOTIDE SEQUENCE [LARGE SCALE GENOMIC DNA]</scope>
    <source>
        <strain evidence="8 9">R1DC25</strain>
    </source>
</reference>
<dbReference type="Pfam" id="PF01171">
    <property type="entry name" value="ATP_bind_3"/>
    <property type="match status" value="1"/>
</dbReference>
<sequence>MSRQSRKARRQAADAALPLTPEETAALFAPFTGTGHLALAVSGGPDSTALMLLAARWRAALAEAERPRVTVLSVDHGLRPEASGECRTVAGWADRCGLSHETLRWTGAKPASGIQAAAREARYALMTDWCRAHGASLLATAHTLEDQAETVLMRLARGSGIDGLAAMAAETGRGGLTLARPLLEVARARLRATLEVAGHPWIEDPSNDDETFERVRVRKALPGLAALGLTPEALARTARRARKAADALDAVAADTLSQAAVLWDGGFCTLDREALLRAEPDIAQRMMQALLVAVGGLAHPPAHDALAGLAEWAGGAEAGARTLAGCRIAPRKGRIVVAREAGRMGAAAVVAARPGETVWDRRFLIRLGGGTAVAEDAHIAPLGADGWARLRQHGDVPSMPAFVAHGLPALWDGRASAPLAVPHLRYLNETAAGTATMEAEFLGGRRLAMLPLRRLAVEGRTGGV</sequence>
<evidence type="ECO:0000256" key="1">
    <source>
        <dbReference type="ARBA" id="ARBA00022598"/>
    </source>
</evidence>
<comment type="domain">
    <text evidence="6">The N-terminal region contains the highly conserved SGGXDS motif, predicted to be a P-loop motif involved in ATP binding.</text>
</comment>
<evidence type="ECO:0000256" key="5">
    <source>
        <dbReference type="ARBA" id="ARBA00048539"/>
    </source>
</evidence>
<dbReference type="RefSeq" id="WP_213161312.1">
    <property type="nucleotide sequence ID" value="NZ_CP058214.1"/>
</dbReference>
<proteinExistence type="inferred from homology"/>
<gene>
    <name evidence="6 8" type="primary">tilS</name>
    <name evidence="8" type="ORF">HW532_15385</name>
</gene>
<evidence type="ECO:0000313" key="9">
    <source>
        <dbReference type="Proteomes" id="UP000593594"/>
    </source>
</evidence>
<dbReference type="NCBIfam" id="TIGR02432">
    <property type="entry name" value="lysidine_TilS_N"/>
    <property type="match status" value="1"/>
</dbReference>
<dbReference type="HAMAP" id="MF_01161">
    <property type="entry name" value="tRNA_Ile_lys_synt"/>
    <property type="match status" value="1"/>
</dbReference>
<dbReference type="EMBL" id="CP058214">
    <property type="protein sequence ID" value="QPC43950.1"/>
    <property type="molecule type" value="Genomic_DNA"/>
</dbReference>
<dbReference type="KEGG" id="kmn:HW532_15385"/>
<dbReference type="Proteomes" id="UP000593594">
    <property type="component" value="Chromosome"/>
</dbReference>
<name>A0A7S8HCU2_9HYPH</name>
<dbReference type="GO" id="GO:0005737">
    <property type="term" value="C:cytoplasm"/>
    <property type="evidence" value="ECO:0007669"/>
    <property type="project" value="UniProtKB-SubCell"/>
</dbReference>
<evidence type="ECO:0000256" key="2">
    <source>
        <dbReference type="ARBA" id="ARBA00022694"/>
    </source>
</evidence>
<dbReference type="InterPro" id="IPR012094">
    <property type="entry name" value="tRNA_Ile_lys_synt"/>
</dbReference>
<evidence type="ECO:0000259" key="7">
    <source>
        <dbReference type="Pfam" id="PF01171"/>
    </source>
</evidence>
<comment type="catalytic activity">
    <reaction evidence="5 6">
        <text>cytidine(34) in tRNA(Ile2) + L-lysine + ATP = lysidine(34) in tRNA(Ile2) + AMP + diphosphate + H(+)</text>
        <dbReference type="Rhea" id="RHEA:43744"/>
        <dbReference type="Rhea" id="RHEA-COMP:10625"/>
        <dbReference type="Rhea" id="RHEA-COMP:10670"/>
        <dbReference type="ChEBI" id="CHEBI:15378"/>
        <dbReference type="ChEBI" id="CHEBI:30616"/>
        <dbReference type="ChEBI" id="CHEBI:32551"/>
        <dbReference type="ChEBI" id="CHEBI:33019"/>
        <dbReference type="ChEBI" id="CHEBI:82748"/>
        <dbReference type="ChEBI" id="CHEBI:83665"/>
        <dbReference type="ChEBI" id="CHEBI:456215"/>
        <dbReference type="EC" id="6.3.4.19"/>
    </reaction>
</comment>
<dbReference type="PANTHER" id="PTHR43033">
    <property type="entry name" value="TRNA(ILE)-LYSIDINE SYNTHASE-RELATED"/>
    <property type="match status" value="1"/>
</dbReference>
<dbReference type="SUPFAM" id="SSF52402">
    <property type="entry name" value="Adenine nucleotide alpha hydrolases-like"/>
    <property type="match status" value="1"/>
</dbReference>
<evidence type="ECO:0000256" key="6">
    <source>
        <dbReference type="HAMAP-Rule" id="MF_01161"/>
    </source>
</evidence>
<comment type="function">
    <text evidence="6">Ligates lysine onto the cytidine present at position 34 of the AUA codon-specific tRNA(Ile) that contains the anticodon CAU, in an ATP-dependent manner. Cytidine is converted to lysidine, thus changing the amino acid specificity of the tRNA from methionine to isoleucine.</text>
</comment>
<dbReference type="GO" id="GO:0032267">
    <property type="term" value="F:tRNA(Ile)-lysidine synthase activity"/>
    <property type="evidence" value="ECO:0007669"/>
    <property type="project" value="UniProtKB-EC"/>
</dbReference>
<keyword evidence="4 6" id="KW-0067">ATP-binding</keyword>
<dbReference type="InterPro" id="IPR014729">
    <property type="entry name" value="Rossmann-like_a/b/a_fold"/>
</dbReference>
<keyword evidence="9" id="KW-1185">Reference proteome</keyword>
<dbReference type="GO" id="GO:0006400">
    <property type="term" value="P:tRNA modification"/>
    <property type="evidence" value="ECO:0007669"/>
    <property type="project" value="UniProtKB-UniRule"/>
</dbReference>
<comment type="subcellular location">
    <subcellularLocation>
        <location evidence="6">Cytoplasm</location>
    </subcellularLocation>
</comment>